<dbReference type="EMBL" id="JARPUR010000002">
    <property type="protein sequence ID" value="KAK4881624.1"/>
    <property type="molecule type" value="Genomic_DNA"/>
</dbReference>
<feature type="transmembrane region" description="Helical" evidence="8">
    <location>
        <begin position="149"/>
        <end position="171"/>
    </location>
</feature>
<organism evidence="10 11">
    <name type="scientific">Aquatica leii</name>
    <dbReference type="NCBI Taxonomy" id="1421715"/>
    <lineage>
        <taxon>Eukaryota</taxon>
        <taxon>Metazoa</taxon>
        <taxon>Ecdysozoa</taxon>
        <taxon>Arthropoda</taxon>
        <taxon>Hexapoda</taxon>
        <taxon>Insecta</taxon>
        <taxon>Pterygota</taxon>
        <taxon>Neoptera</taxon>
        <taxon>Endopterygota</taxon>
        <taxon>Coleoptera</taxon>
        <taxon>Polyphaga</taxon>
        <taxon>Elateriformia</taxon>
        <taxon>Elateroidea</taxon>
        <taxon>Lampyridae</taxon>
        <taxon>Luciolinae</taxon>
        <taxon>Aquatica</taxon>
    </lineage>
</organism>
<evidence type="ECO:0000256" key="3">
    <source>
        <dbReference type="ARBA" id="ARBA00022692"/>
    </source>
</evidence>
<evidence type="ECO:0000256" key="8">
    <source>
        <dbReference type="RuleBase" id="RU363108"/>
    </source>
</evidence>
<dbReference type="AlphaFoldDB" id="A0AAN7SI99"/>
<keyword evidence="7 8" id="KW-0807">Transducer</keyword>
<keyword evidence="2 8" id="KW-1003">Cell membrane</keyword>
<comment type="subcellular location">
    <subcellularLocation>
        <location evidence="1 8">Cell membrane</location>
        <topology evidence="1 8">Multi-pass membrane protein</topology>
    </subcellularLocation>
</comment>
<dbReference type="GO" id="GO:0043025">
    <property type="term" value="C:neuronal cell body"/>
    <property type="evidence" value="ECO:0007669"/>
    <property type="project" value="TreeGrafter"/>
</dbReference>
<dbReference type="GO" id="GO:0008049">
    <property type="term" value="P:male courtship behavior"/>
    <property type="evidence" value="ECO:0007669"/>
    <property type="project" value="TreeGrafter"/>
</dbReference>
<dbReference type="GO" id="GO:0005886">
    <property type="term" value="C:plasma membrane"/>
    <property type="evidence" value="ECO:0007669"/>
    <property type="project" value="UniProtKB-SubCell"/>
</dbReference>
<dbReference type="GO" id="GO:0030424">
    <property type="term" value="C:axon"/>
    <property type="evidence" value="ECO:0007669"/>
    <property type="project" value="TreeGrafter"/>
</dbReference>
<keyword evidence="11" id="KW-1185">Reference proteome</keyword>
<gene>
    <name evidence="10" type="ORF">RN001_004943</name>
</gene>
<dbReference type="Proteomes" id="UP001353858">
    <property type="component" value="Unassembled WGS sequence"/>
</dbReference>
<name>A0AAN7SI99_9COLE</name>
<feature type="transmembrane region" description="Helical" evidence="8">
    <location>
        <begin position="183"/>
        <end position="204"/>
    </location>
</feature>
<comment type="caution">
    <text evidence="8">Lacks conserved residue(s) required for the propagation of feature annotation.</text>
</comment>
<evidence type="ECO:0000256" key="5">
    <source>
        <dbReference type="ARBA" id="ARBA00023136"/>
    </source>
</evidence>
<keyword evidence="9" id="KW-0732">Signal</keyword>
<reference evidence="11" key="1">
    <citation type="submission" date="2023-01" db="EMBL/GenBank/DDBJ databases">
        <title>Key to firefly adult light organ development and bioluminescence: homeobox transcription factors regulate luciferase expression and transportation to peroxisome.</title>
        <authorList>
            <person name="Fu X."/>
        </authorList>
    </citation>
    <scope>NUCLEOTIDE SEQUENCE [LARGE SCALE GENOMIC DNA]</scope>
</reference>
<evidence type="ECO:0000256" key="1">
    <source>
        <dbReference type="ARBA" id="ARBA00004651"/>
    </source>
</evidence>
<keyword evidence="6 8" id="KW-0675">Receptor</keyword>
<accession>A0AAN7SI99</accession>
<evidence type="ECO:0000313" key="10">
    <source>
        <dbReference type="EMBL" id="KAK4881624.1"/>
    </source>
</evidence>
<dbReference type="GO" id="GO:0007165">
    <property type="term" value="P:signal transduction"/>
    <property type="evidence" value="ECO:0007669"/>
    <property type="project" value="UniProtKB-KW"/>
</dbReference>
<dbReference type="GO" id="GO:0050909">
    <property type="term" value="P:sensory perception of taste"/>
    <property type="evidence" value="ECO:0007669"/>
    <property type="project" value="InterPro"/>
</dbReference>
<comment type="caution">
    <text evidence="10">The sequence shown here is derived from an EMBL/GenBank/DDBJ whole genome shotgun (WGS) entry which is preliminary data.</text>
</comment>
<dbReference type="GO" id="GO:0030425">
    <property type="term" value="C:dendrite"/>
    <property type="evidence" value="ECO:0007669"/>
    <property type="project" value="TreeGrafter"/>
</dbReference>
<dbReference type="PANTHER" id="PTHR21143:SF104">
    <property type="entry name" value="GUSTATORY RECEPTOR 8A-RELATED"/>
    <property type="match status" value="1"/>
</dbReference>
<dbReference type="PANTHER" id="PTHR21143">
    <property type="entry name" value="INVERTEBRATE GUSTATORY RECEPTOR"/>
    <property type="match status" value="1"/>
</dbReference>
<keyword evidence="3 8" id="KW-0812">Transmembrane</keyword>
<evidence type="ECO:0000256" key="7">
    <source>
        <dbReference type="ARBA" id="ARBA00023224"/>
    </source>
</evidence>
<dbReference type="Pfam" id="PF08395">
    <property type="entry name" value="7tm_7"/>
    <property type="match status" value="1"/>
</dbReference>
<evidence type="ECO:0000256" key="9">
    <source>
        <dbReference type="SAM" id="SignalP"/>
    </source>
</evidence>
<evidence type="ECO:0000256" key="4">
    <source>
        <dbReference type="ARBA" id="ARBA00022989"/>
    </source>
</evidence>
<keyword evidence="4 8" id="KW-1133">Transmembrane helix</keyword>
<protein>
    <recommendedName>
        <fullName evidence="8">Gustatory receptor</fullName>
    </recommendedName>
</protein>
<evidence type="ECO:0000313" key="11">
    <source>
        <dbReference type="Proteomes" id="UP001353858"/>
    </source>
</evidence>
<keyword evidence="5 8" id="KW-0472">Membrane</keyword>
<dbReference type="InterPro" id="IPR013604">
    <property type="entry name" value="7TM_chemorcpt"/>
</dbReference>
<comment type="function">
    <text evidence="8">Gustatory receptor which mediates acceptance or avoidance behavior, depending on its substrates.</text>
</comment>
<proteinExistence type="inferred from homology"/>
<evidence type="ECO:0000256" key="2">
    <source>
        <dbReference type="ARBA" id="ARBA00022475"/>
    </source>
</evidence>
<feature type="signal peptide" evidence="9">
    <location>
        <begin position="1"/>
        <end position="24"/>
    </location>
</feature>
<dbReference type="GO" id="GO:0007635">
    <property type="term" value="P:chemosensory behavior"/>
    <property type="evidence" value="ECO:0007669"/>
    <property type="project" value="TreeGrafter"/>
</dbReference>
<comment type="similarity">
    <text evidence="8">Belongs to the insect chemoreceptor superfamily. Gustatory receptor (GR) family.</text>
</comment>
<dbReference type="PROSITE" id="PS51257">
    <property type="entry name" value="PROKAR_LIPOPROTEIN"/>
    <property type="match status" value="1"/>
</dbReference>
<sequence length="291" mass="34418">MWSFKTVILWILVVLSCDFVCVEAKETIHTGFKIILKLPIPTTKEEKQTIKRLYQLISQVVNHQIQFSAADFTVFNRTTILTTFDKMCKIPKDDNDNNDHKRMTDKWLRVSQKIRHHEENVMQLNLLIKIFDVLLNTINYVNAIFEFPILSFIFTAVVEIFQVMNYTIAYATNSLTDKLWANLNFVILRLFWCLFILMLAMVIIKRSLRLEYEIHTITNQLYKKLLEMPSEKLLRDEAQETLTLLHQQFMERSFHVSGVFFKLDNSFLVDMFMIITSCIPVIVQFNRVEIS</sequence>
<evidence type="ECO:0000256" key="6">
    <source>
        <dbReference type="ARBA" id="ARBA00023170"/>
    </source>
</evidence>
<feature type="chain" id="PRO_5042991095" description="Gustatory receptor" evidence="9">
    <location>
        <begin position="25"/>
        <end position="291"/>
    </location>
</feature>